<proteinExistence type="inferred from homology"/>
<dbReference type="AlphaFoldDB" id="A0A5N6PWE2"/>
<dbReference type="InterPro" id="IPR029058">
    <property type="entry name" value="AB_hydrolase_fold"/>
</dbReference>
<dbReference type="Gene3D" id="3.40.50.12670">
    <property type="match status" value="1"/>
</dbReference>
<evidence type="ECO:0000313" key="3">
    <source>
        <dbReference type="Proteomes" id="UP000326396"/>
    </source>
</evidence>
<protein>
    <submittedName>
        <fullName evidence="2">Uncharacterized protein</fullName>
    </submittedName>
</protein>
<dbReference type="Proteomes" id="UP000326396">
    <property type="component" value="Linkage Group LG10"/>
</dbReference>
<dbReference type="EMBL" id="SZYD01000002">
    <property type="protein sequence ID" value="KAD7116880.1"/>
    <property type="molecule type" value="Genomic_DNA"/>
</dbReference>
<evidence type="ECO:0000313" key="2">
    <source>
        <dbReference type="EMBL" id="KAD7116880.1"/>
    </source>
</evidence>
<dbReference type="GO" id="GO:0006508">
    <property type="term" value="P:proteolysis"/>
    <property type="evidence" value="ECO:0007669"/>
    <property type="project" value="InterPro"/>
</dbReference>
<accession>A0A5N6PWE2</accession>
<comment type="similarity">
    <text evidence="1">Belongs to the peptidase S10 family.</text>
</comment>
<dbReference type="Pfam" id="PF00450">
    <property type="entry name" value="Peptidase_S10"/>
    <property type="match status" value="1"/>
</dbReference>
<dbReference type="OrthoDB" id="735686at2759"/>
<dbReference type="SUPFAM" id="SSF53474">
    <property type="entry name" value="alpha/beta-Hydrolases"/>
    <property type="match status" value="1"/>
</dbReference>
<gene>
    <name evidence="2" type="ORF">E3N88_04148</name>
</gene>
<organism evidence="2 3">
    <name type="scientific">Mikania micrantha</name>
    <name type="common">bitter vine</name>
    <dbReference type="NCBI Taxonomy" id="192012"/>
    <lineage>
        <taxon>Eukaryota</taxon>
        <taxon>Viridiplantae</taxon>
        <taxon>Streptophyta</taxon>
        <taxon>Embryophyta</taxon>
        <taxon>Tracheophyta</taxon>
        <taxon>Spermatophyta</taxon>
        <taxon>Magnoliopsida</taxon>
        <taxon>eudicotyledons</taxon>
        <taxon>Gunneridae</taxon>
        <taxon>Pentapetalae</taxon>
        <taxon>asterids</taxon>
        <taxon>campanulids</taxon>
        <taxon>Asterales</taxon>
        <taxon>Asteraceae</taxon>
        <taxon>Asteroideae</taxon>
        <taxon>Heliantheae alliance</taxon>
        <taxon>Eupatorieae</taxon>
        <taxon>Mikania</taxon>
    </lineage>
</organism>
<comment type="caution">
    <text evidence="2">The sequence shown here is derived from an EMBL/GenBank/DDBJ whole genome shotgun (WGS) entry which is preliminary data.</text>
</comment>
<dbReference type="InterPro" id="IPR001563">
    <property type="entry name" value="Peptidase_S10"/>
</dbReference>
<dbReference type="GO" id="GO:0004185">
    <property type="term" value="F:serine-type carboxypeptidase activity"/>
    <property type="evidence" value="ECO:0007669"/>
    <property type="project" value="InterPro"/>
</dbReference>
<evidence type="ECO:0000256" key="1">
    <source>
        <dbReference type="ARBA" id="ARBA00009431"/>
    </source>
</evidence>
<keyword evidence="3" id="KW-1185">Reference proteome</keyword>
<sequence>MIFVASKRTLWSGDHDMTFPYVGTRQWINSLKLKVDSPWKPWFIRTQVVGYEKTYSEAKFSLTYATIKGAGHSVALYKPEESMVLVETWLASPTNSSKS</sequence>
<reference evidence="2 3" key="1">
    <citation type="submission" date="2019-05" db="EMBL/GenBank/DDBJ databases">
        <title>Mikania micrantha, genome provides insights into the molecular mechanism of rapid growth.</title>
        <authorList>
            <person name="Liu B."/>
        </authorList>
    </citation>
    <scope>NUCLEOTIDE SEQUENCE [LARGE SCALE GENOMIC DNA]</scope>
    <source>
        <strain evidence="2">NLD-2019</strain>
        <tissue evidence="2">Leaf</tissue>
    </source>
</reference>
<name>A0A5N6PWE2_9ASTR</name>